<dbReference type="RefSeq" id="WP_073571463.1">
    <property type="nucleotide sequence ID" value="NZ_FRXN01000002.1"/>
</dbReference>
<dbReference type="AlphaFoldDB" id="A0A1M7ZB43"/>
<dbReference type="Gene3D" id="1.25.40.10">
    <property type="entry name" value="Tetratricopeptide repeat domain"/>
    <property type="match status" value="1"/>
</dbReference>
<dbReference type="STRING" id="1073327.SAMN04488108_1829"/>
<dbReference type="SUPFAM" id="SSF46689">
    <property type="entry name" value="Homeodomain-like"/>
    <property type="match status" value="1"/>
</dbReference>
<reference evidence="7" key="1">
    <citation type="submission" date="2016-12" db="EMBL/GenBank/DDBJ databases">
        <authorList>
            <person name="Varghese N."/>
            <person name="Submissions S."/>
        </authorList>
    </citation>
    <scope>NUCLEOTIDE SEQUENCE [LARGE SCALE GENOMIC DNA]</scope>
    <source>
        <strain evidence="7">DSM 25035</strain>
    </source>
</reference>
<evidence type="ECO:0000256" key="1">
    <source>
        <dbReference type="ARBA" id="ARBA00023015"/>
    </source>
</evidence>
<dbReference type="Pfam" id="PF12833">
    <property type="entry name" value="HTH_18"/>
    <property type="match status" value="1"/>
</dbReference>
<protein>
    <submittedName>
        <fullName evidence="6">AraC-type DNA-binding protein</fullName>
    </submittedName>
</protein>
<evidence type="ECO:0000256" key="4">
    <source>
        <dbReference type="SAM" id="Phobius"/>
    </source>
</evidence>
<dbReference type="Proteomes" id="UP000184609">
    <property type="component" value="Unassembled WGS sequence"/>
</dbReference>
<keyword evidence="4" id="KW-0812">Transmembrane</keyword>
<sequence>MDLQSSSFIHSAIEIVLSNLDDSDFNGNELASALSLSREQTHRKLKKSTSLSTGRFIRYIRLLKAYEFLLKTDYTGSEISYKVGFENPSYFNKCFKDDIGISPGEIKKMEDNFSPKGKDIYEFYLHPEIHELLKKAIPLPWDSDSSPKKNYQSLIWITLLIIVPFGIYFFQKEDSSKFHLPQNSRIAVIPFKNETGNPQLNSIGEIASSWIATQLDNVEGVKTVPAFTVDEYLSSLGVFRNDQDNRPTFSELVDARNLLTGNYYLSNNEIYFDVNLIDGITLESIYHFPINKGHRDSVMSIIEEIRLDVLGLLVNLEDVKIGKLKPPSYDAYSAYLKGLAEMKDGLYPSKAHNYFREATTLEPNFVMAQIFMSWFVDYSKVDSIMEKVEKIPTMTQYEKALYLEQSNMFQRRYKEALQVCLDVLDDYQQDYYFNIMAGHKYKSLFMPEKALEVLAQVQDPNVNEMGLIWHYFKTRNKAESLLMLHRFDECVEYLKSIPEDLQNSAIPELWISTYVAMGKGRDSVDSLLYTYRDQSFYPAYLVHAALEYQLKSNDSSSKYFANKAIEFLKEIPNEGVGDYDLIDAYFLTGDLESAESLINDRLKLQPQLKLELEIYLTYVRAKRGSFDQIENLLDQFEDKSELKWRRHEYPYHIAYHKARILALAGFKKEAISQLAIAKEEGQLRHYWDYERDIFLVSLFDDPDFLKLVQVES</sequence>
<feature type="domain" description="HTH araC/xylS-type" evidence="5">
    <location>
        <begin position="10"/>
        <end position="109"/>
    </location>
</feature>
<keyword evidence="4" id="KW-1133">Transmembrane helix</keyword>
<dbReference type="InterPro" id="IPR011990">
    <property type="entry name" value="TPR-like_helical_dom_sf"/>
</dbReference>
<accession>A0A1M7ZB43</accession>
<dbReference type="PANTHER" id="PTHR43280:SF2">
    <property type="entry name" value="HTH-TYPE TRANSCRIPTIONAL REGULATOR EXSA"/>
    <property type="match status" value="1"/>
</dbReference>
<dbReference type="SMART" id="SM00342">
    <property type="entry name" value="HTH_ARAC"/>
    <property type="match status" value="1"/>
</dbReference>
<keyword evidence="1" id="KW-0805">Transcription regulation</keyword>
<feature type="transmembrane region" description="Helical" evidence="4">
    <location>
        <begin position="153"/>
        <end position="170"/>
    </location>
</feature>
<evidence type="ECO:0000259" key="5">
    <source>
        <dbReference type="PROSITE" id="PS01124"/>
    </source>
</evidence>
<dbReference type="EMBL" id="FRXN01000002">
    <property type="protein sequence ID" value="SHO62060.1"/>
    <property type="molecule type" value="Genomic_DNA"/>
</dbReference>
<keyword evidence="2 6" id="KW-0238">DNA-binding</keyword>
<keyword evidence="7" id="KW-1185">Reference proteome</keyword>
<evidence type="ECO:0000256" key="3">
    <source>
        <dbReference type="ARBA" id="ARBA00023163"/>
    </source>
</evidence>
<gene>
    <name evidence="6" type="ORF">SAMN04488108_1829</name>
</gene>
<keyword evidence="3" id="KW-0804">Transcription</keyword>
<dbReference type="PANTHER" id="PTHR43280">
    <property type="entry name" value="ARAC-FAMILY TRANSCRIPTIONAL REGULATOR"/>
    <property type="match status" value="1"/>
</dbReference>
<name>A0A1M7ZB43_9BACT</name>
<dbReference type="OrthoDB" id="629929at2"/>
<keyword evidence="4" id="KW-0472">Membrane</keyword>
<dbReference type="PROSITE" id="PS01124">
    <property type="entry name" value="HTH_ARAC_FAMILY_2"/>
    <property type="match status" value="1"/>
</dbReference>
<dbReference type="GO" id="GO:0003700">
    <property type="term" value="F:DNA-binding transcription factor activity"/>
    <property type="evidence" value="ECO:0007669"/>
    <property type="project" value="InterPro"/>
</dbReference>
<proteinExistence type="predicted"/>
<evidence type="ECO:0000313" key="6">
    <source>
        <dbReference type="EMBL" id="SHO62060.1"/>
    </source>
</evidence>
<organism evidence="6 7">
    <name type="scientific">Algoriphagus zhangzhouensis</name>
    <dbReference type="NCBI Taxonomy" id="1073327"/>
    <lineage>
        <taxon>Bacteria</taxon>
        <taxon>Pseudomonadati</taxon>
        <taxon>Bacteroidota</taxon>
        <taxon>Cytophagia</taxon>
        <taxon>Cytophagales</taxon>
        <taxon>Cyclobacteriaceae</taxon>
        <taxon>Algoriphagus</taxon>
    </lineage>
</organism>
<dbReference type="InterPro" id="IPR009057">
    <property type="entry name" value="Homeodomain-like_sf"/>
</dbReference>
<dbReference type="GO" id="GO:0043565">
    <property type="term" value="F:sequence-specific DNA binding"/>
    <property type="evidence" value="ECO:0007669"/>
    <property type="project" value="InterPro"/>
</dbReference>
<dbReference type="Gene3D" id="1.10.10.60">
    <property type="entry name" value="Homeodomain-like"/>
    <property type="match status" value="1"/>
</dbReference>
<dbReference type="InterPro" id="IPR018060">
    <property type="entry name" value="HTH_AraC"/>
</dbReference>
<evidence type="ECO:0000256" key="2">
    <source>
        <dbReference type="ARBA" id="ARBA00023125"/>
    </source>
</evidence>
<evidence type="ECO:0000313" key="7">
    <source>
        <dbReference type="Proteomes" id="UP000184609"/>
    </source>
</evidence>